<evidence type="ECO:0000259" key="4">
    <source>
        <dbReference type="Pfam" id="PF00496"/>
    </source>
</evidence>
<evidence type="ECO:0000313" key="5">
    <source>
        <dbReference type="EMBL" id="PJE51095.1"/>
    </source>
</evidence>
<dbReference type="GO" id="GO:0043190">
    <property type="term" value="C:ATP-binding cassette (ABC) transporter complex"/>
    <property type="evidence" value="ECO:0007669"/>
    <property type="project" value="InterPro"/>
</dbReference>
<dbReference type="AlphaFoldDB" id="A0A2J0Q810"/>
<dbReference type="GO" id="GO:1904680">
    <property type="term" value="F:peptide transmembrane transporter activity"/>
    <property type="evidence" value="ECO:0007669"/>
    <property type="project" value="TreeGrafter"/>
</dbReference>
<evidence type="ECO:0000313" key="6">
    <source>
        <dbReference type="Proteomes" id="UP000228496"/>
    </source>
</evidence>
<feature type="domain" description="Solute-binding protein family 5" evidence="4">
    <location>
        <begin position="61"/>
        <end position="445"/>
    </location>
</feature>
<sequence>MPVTAYLHFTDSAPAYGGSFTEGIVGAPKYINPLLAQANDTDRDITALIFSGLTKFDENGELVMDLAKTYDVSDDGLTYTFTLRDNIFWHDNEPITADDVVFTILTAQNENYNSLHIINWKGVEVSKIDSRTIAFKLKNQYAHFLNNTTLGIIPKHLWENVKPVNFGLSDLNTKPIGSGPYKFEKLKKDEFGNIKEYELRAFKEYHDEGPFIKTIIFKFYMSEEDMLDAKNNGDINSLSVSSQGLKKIKFKQRATINKIKLPRYFSVFFNQNQSSALSDKNVRLALNYATNKQELTNEILGGNAEIVNSPILSNLLGLKSPSISYSYDKNKAISLLEEKDWLLQSPENSEGTSKDEGELSPFRFKGEEEDIEELRIELTTSDWPELLNIATEIKKQWEEIGVGVDLQVLPLPELQQVIKERQYEALLFGEVLNINIDPFSFWHSSEKKDPGLNLSLYDNKSADQLLENARQTVSFDERMRVYEEFQDILIEDAPAVFLYSPDYLYVQPDKIKNNNTKIISVPSERFGNINKWYINTKRVFK</sequence>
<keyword evidence="3" id="KW-0732">Signal</keyword>
<keyword evidence="2" id="KW-0813">Transport</keyword>
<evidence type="ECO:0000256" key="3">
    <source>
        <dbReference type="ARBA" id="ARBA00022729"/>
    </source>
</evidence>
<dbReference type="GO" id="GO:0042597">
    <property type="term" value="C:periplasmic space"/>
    <property type="evidence" value="ECO:0007669"/>
    <property type="project" value="UniProtKB-ARBA"/>
</dbReference>
<proteinExistence type="inferred from homology"/>
<dbReference type="Gene3D" id="3.90.76.10">
    <property type="entry name" value="Dipeptide-binding Protein, Domain 1"/>
    <property type="match status" value="1"/>
</dbReference>
<dbReference type="Proteomes" id="UP000228496">
    <property type="component" value="Unassembled WGS sequence"/>
</dbReference>
<accession>A0A2J0Q810</accession>
<dbReference type="InterPro" id="IPR030678">
    <property type="entry name" value="Peptide/Ni-bd"/>
</dbReference>
<reference evidence="5 6" key="1">
    <citation type="submission" date="2017-09" db="EMBL/GenBank/DDBJ databases">
        <title>Depth-based differentiation of microbial function through sediment-hosted aquifers and enrichment of novel symbionts in the deep terrestrial subsurface.</title>
        <authorList>
            <person name="Probst A.J."/>
            <person name="Ladd B."/>
            <person name="Jarett J.K."/>
            <person name="Geller-Mcgrath D.E."/>
            <person name="Sieber C.M."/>
            <person name="Emerson J.B."/>
            <person name="Anantharaman K."/>
            <person name="Thomas B.C."/>
            <person name="Malmstrom R."/>
            <person name="Stieglmeier M."/>
            <person name="Klingl A."/>
            <person name="Woyke T."/>
            <person name="Ryan C.M."/>
            <person name="Banfield J.F."/>
        </authorList>
    </citation>
    <scope>NUCLEOTIDE SEQUENCE [LARGE SCALE GENOMIC DNA]</scope>
    <source>
        <strain evidence="5">CG10_big_fil_rev_8_21_14_0_10_36_16</strain>
    </source>
</reference>
<comment type="caution">
    <text evidence="5">The sequence shown here is derived from an EMBL/GenBank/DDBJ whole genome shotgun (WGS) entry which is preliminary data.</text>
</comment>
<dbReference type="PANTHER" id="PTHR30290:SF9">
    <property type="entry name" value="OLIGOPEPTIDE-BINDING PROTEIN APPA"/>
    <property type="match status" value="1"/>
</dbReference>
<dbReference type="Gene3D" id="3.40.190.10">
    <property type="entry name" value="Periplasmic binding protein-like II"/>
    <property type="match status" value="1"/>
</dbReference>
<organism evidence="5 6">
    <name type="scientific">Candidatus Yanofskybacteria bacterium CG10_big_fil_rev_8_21_14_0_10_36_16</name>
    <dbReference type="NCBI Taxonomy" id="1975096"/>
    <lineage>
        <taxon>Bacteria</taxon>
        <taxon>Candidatus Yanofskyibacteriota</taxon>
    </lineage>
</organism>
<dbReference type="Gene3D" id="3.10.105.10">
    <property type="entry name" value="Dipeptide-binding Protein, Domain 3"/>
    <property type="match status" value="1"/>
</dbReference>
<protein>
    <recommendedName>
        <fullName evidence="4">Solute-binding protein family 5 domain-containing protein</fullName>
    </recommendedName>
</protein>
<dbReference type="GO" id="GO:0015833">
    <property type="term" value="P:peptide transport"/>
    <property type="evidence" value="ECO:0007669"/>
    <property type="project" value="TreeGrafter"/>
</dbReference>
<dbReference type="EMBL" id="PCXQ01000004">
    <property type="protein sequence ID" value="PJE51095.1"/>
    <property type="molecule type" value="Genomic_DNA"/>
</dbReference>
<dbReference type="Pfam" id="PF00496">
    <property type="entry name" value="SBP_bac_5"/>
    <property type="match status" value="1"/>
</dbReference>
<dbReference type="InterPro" id="IPR000914">
    <property type="entry name" value="SBP_5_dom"/>
</dbReference>
<gene>
    <name evidence="5" type="ORF">COV29_02365</name>
</gene>
<comment type="similarity">
    <text evidence="1">Belongs to the bacterial solute-binding protein 5 family.</text>
</comment>
<dbReference type="SUPFAM" id="SSF53850">
    <property type="entry name" value="Periplasmic binding protein-like II"/>
    <property type="match status" value="1"/>
</dbReference>
<evidence type="ECO:0000256" key="2">
    <source>
        <dbReference type="ARBA" id="ARBA00022448"/>
    </source>
</evidence>
<dbReference type="PIRSF" id="PIRSF002741">
    <property type="entry name" value="MppA"/>
    <property type="match status" value="1"/>
</dbReference>
<name>A0A2J0Q810_9BACT</name>
<dbReference type="InterPro" id="IPR039424">
    <property type="entry name" value="SBP_5"/>
</dbReference>
<evidence type="ECO:0000256" key="1">
    <source>
        <dbReference type="ARBA" id="ARBA00005695"/>
    </source>
</evidence>
<dbReference type="PANTHER" id="PTHR30290">
    <property type="entry name" value="PERIPLASMIC BINDING COMPONENT OF ABC TRANSPORTER"/>
    <property type="match status" value="1"/>
</dbReference>